<dbReference type="InterPro" id="IPR025131">
    <property type="entry name" value="DUF4057"/>
</dbReference>
<feature type="compositionally biased region" description="Basic and acidic residues" evidence="1">
    <location>
        <begin position="274"/>
        <end position="289"/>
    </location>
</feature>
<evidence type="ECO:0000256" key="1">
    <source>
        <dbReference type="SAM" id="MobiDB-lite"/>
    </source>
</evidence>
<accession>A0A427ASW4</accession>
<dbReference type="PANTHER" id="PTHR31132:SF13">
    <property type="entry name" value="N-LYSINE METHYLTRANSFERASE"/>
    <property type="match status" value="1"/>
</dbReference>
<feature type="compositionally biased region" description="Polar residues" evidence="1">
    <location>
        <begin position="232"/>
        <end position="244"/>
    </location>
</feature>
<dbReference type="Pfam" id="PF13266">
    <property type="entry name" value="DUF4057"/>
    <property type="match status" value="1"/>
</dbReference>
<sequence>MFSDDSVAKTAKKIHTQKFQELTGNDIFKEDAPPGSAEKPLSVAKLKEMSGSDIFADGKAALRDYFGGVRKPPGVFSADSYRNLSPLVVNKLQRSSWGPHALIRVDCSGARSGSHRDVVGVSRAPRTPASLPRTRPLQEEDEMVGYTEPCPHCGCKRRRPSLDRLFTWPIDRSSIPAPAAKLARTNSGSIDHSSPTAANDPATDTAVVNPPNPSPPTISFGAGRVPEPNESDAGTPSPRQQSPFAPSISIVPPTASGPLAPPEATVPDLPRSPAGERKSKNKKKEEEEV</sequence>
<dbReference type="AlphaFoldDB" id="A0A427ASW4"/>
<organism evidence="3 4">
    <name type="scientific">Ensete ventricosum</name>
    <name type="common">Abyssinian banana</name>
    <name type="synonym">Musa ensete</name>
    <dbReference type="NCBI Taxonomy" id="4639"/>
    <lineage>
        <taxon>Eukaryota</taxon>
        <taxon>Viridiplantae</taxon>
        <taxon>Streptophyta</taxon>
        <taxon>Embryophyta</taxon>
        <taxon>Tracheophyta</taxon>
        <taxon>Spermatophyta</taxon>
        <taxon>Magnoliopsida</taxon>
        <taxon>Liliopsida</taxon>
        <taxon>Zingiberales</taxon>
        <taxon>Musaceae</taxon>
        <taxon>Ensete</taxon>
    </lineage>
</organism>
<reference evidence="3 4" key="1">
    <citation type="journal article" date="2014" name="Agronomy (Basel)">
        <title>A Draft Genome Sequence for Ensete ventricosum, the Drought-Tolerant Tree Against Hunger.</title>
        <authorList>
            <person name="Harrison J."/>
            <person name="Moore K.A."/>
            <person name="Paszkiewicz K."/>
            <person name="Jones T."/>
            <person name="Grant M."/>
            <person name="Ambacheew D."/>
            <person name="Muzemil S."/>
            <person name="Studholme D.J."/>
        </authorList>
    </citation>
    <scope>NUCLEOTIDE SEQUENCE [LARGE SCALE GENOMIC DNA]</scope>
</reference>
<feature type="region of interest" description="Disordered" evidence="1">
    <location>
        <begin position="169"/>
        <end position="289"/>
    </location>
</feature>
<feature type="region of interest" description="Disordered" evidence="1">
    <location>
        <begin position="112"/>
        <end position="149"/>
    </location>
</feature>
<feature type="compositionally biased region" description="Polar residues" evidence="1">
    <location>
        <begin position="184"/>
        <end position="194"/>
    </location>
</feature>
<dbReference type="EMBL" id="AMZH03001438">
    <property type="protein sequence ID" value="RRT79301.1"/>
    <property type="molecule type" value="Genomic_DNA"/>
</dbReference>
<dbReference type="PANTHER" id="PTHR31132">
    <property type="entry name" value="N-LYSINE METHYLTRANSFERASE"/>
    <property type="match status" value="1"/>
</dbReference>
<feature type="compositionally biased region" description="Low complexity" evidence="1">
    <location>
        <begin position="195"/>
        <end position="206"/>
    </location>
</feature>
<evidence type="ECO:0000313" key="3">
    <source>
        <dbReference type="EMBL" id="RRT79301.1"/>
    </source>
</evidence>
<feature type="domain" description="DUF4057" evidence="2">
    <location>
        <begin position="1"/>
        <end position="75"/>
    </location>
</feature>
<comment type="caution">
    <text evidence="3">The sequence shown here is derived from an EMBL/GenBank/DDBJ whole genome shotgun (WGS) entry which is preliminary data.</text>
</comment>
<name>A0A427ASW4_ENSVE</name>
<protein>
    <recommendedName>
        <fullName evidence="2">DUF4057 domain-containing protein</fullName>
    </recommendedName>
</protein>
<evidence type="ECO:0000259" key="2">
    <source>
        <dbReference type="Pfam" id="PF13266"/>
    </source>
</evidence>
<dbReference type="Proteomes" id="UP000287651">
    <property type="component" value="Unassembled WGS sequence"/>
</dbReference>
<gene>
    <name evidence="3" type="ORF">B296_00002984</name>
</gene>
<evidence type="ECO:0000313" key="4">
    <source>
        <dbReference type="Proteomes" id="UP000287651"/>
    </source>
</evidence>
<proteinExistence type="predicted"/>